<dbReference type="Proteomes" id="UP000244080">
    <property type="component" value="Unassembled WGS sequence"/>
</dbReference>
<dbReference type="RefSeq" id="WP_017085238.1">
    <property type="nucleotide sequence ID" value="NZ_CAWNZY010000002.1"/>
</dbReference>
<organism evidence="1 2">
    <name type="scientific">Vibrio splendidus</name>
    <dbReference type="NCBI Taxonomy" id="29497"/>
    <lineage>
        <taxon>Bacteria</taxon>
        <taxon>Pseudomonadati</taxon>
        <taxon>Pseudomonadota</taxon>
        <taxon>Gammaproteobacteria</taxon>
        <taxon>Vibrionales</taxon>
        <taxon>Vibrionaceae</taxon>
        <taxon>Vibrio</taxon>
    </lineage>
</organism>
<evidence type="ECO:0000313" key="2">
    <source>
        <dbReference type="Proteomes" id="UP000244080"/>
    </source>
</evidence>
<sequence length="444" mass="50312">MNTPYPIYPSQTDAFKNIAKSFASLIAKESKTKVLSAFKRNDWLAQSLGYKGHADLLQSTQFRKQADQGEPLKCFLHESIRTAISQTFSSKMPDIPPQIIERAILEMKDAEEVLSNTHPEAKLPMMFDEGSQYLSGPFEKIRDEINAAATRKNYVPVLKLDFSELPFNVYAVLIEHSALKAFKIAPNRRDVELIYLTPKGDTPSSNWKIRASLDVWGAETIPADVLNDWCVFRDWLLQFNLVGRTHISERLKDHRFITFHTQSHPEYTLENLYGDLNSEEDKNLLYALLNPNKRLMNDESSRIDSRGNGFNSTLKYSSEILKMIAGEKGSDNQRGWTIDGVFENEAIEHYEPIQSGYAFRLKGMSTVVTVTLTPNAETGWVDYKLSHYIKTPDQISKYVPSRPSGDYLEYALQLGVTAITDFYEIAVGNGHAPEDSWLVANSSS</sequence>
<evidence type="ECO:0000313" key="1">
    <source>
        <dbReference type="EMBL" id="PTP20395.1"/>
    </source>
</evidence>
<name>A0A2T5EJP6_VIBSP</name>
<reference evidence="1 2" key="1">
    <citation type="submission" date="2017-11" db="EMBL/GenBank/DDBJ databases">
        <title>Population delineation of vibrios coincides with oyster pathogenicity.</title>
        <authorList>
            <person name="Bruto M."/>
            <person name="Labreuche Y."/>
            <person name="James A."/>
            <person name="Piel D."/>
            <person name="Chenivesse S."/>
            <person name="Petton B."/>
            <person name="Polz M.F."/>
            <person name="Le Roux F."/>
        </authorList>
    </citation>
    <scope>NUCLEOTIDE SEQUENCE [LARGE SCALE GENOMIC DNA]</scope>
    <source>
        <strain evidence="1 2">1F_55</strain>
    </source>
</reference>
<dbReference type="EMBL" id="PIGA01000010">
    <property type="protein sequence ID" value="PTP20395.1"/>
    <property type="molecule type" value="Genomic_DNA"/>
</dbReference>
<gene>
    <name evidence="1" type="ORF">CWO36_07665</name>
</gene>
<comment type="caution">
    <text evidence="1">The sequence shown here is derived from an EMBL/GenBank/DDBJ whole genome shotgun (WGS) entry which is preliminary data.</text>
</comment>
<proteinExistence type="predicted"/>
<protein>
    <submittedName>
        <fullName evidence="1">Uncharacterized protein</fullName>
    </submittedName>
</protein>
<accession>A0A2T5EJP6</accession>
<dbReference type="AlphaFoldDB" id="A0A2T5EJP6"/>